<keyword evidence="3" id="KW-0413">Isomerase</keyword>
<keyword evidence="5" id="KW-1185">Reference proteome</keyword>
<dbReference type="PANTHER" id="PTHR45745:SF1">
    <property type="entry name" value="PHOSPHOGLUCOMUTASE 2B-RELATED"/>
    <property type="match status" value="1"/>
</dbReference>
<organism evidence="4 5">
    <name type="scientific">Papilio xuthus</name>
    <name type="common">Asian swallowtail butterfly</name>
    <dbReference type="NCBI Taxonomy" id="66420"/>
    <lineage>
        <taxon>Eukaryota</taxon>
        <taxon>Metazoa</taxon>
        <taxon>Ecdysozoa</taxon>
        <taxon>Arthropoda</taxon>
        <taxon>Hexapoda</taxon>
        <taxon>Insecta</taxon>
        <taxon>Pterygota</taxon>
        <taxon>Neoptera</taxon>
        <taxon>Endopterygota</taxon>
        <taxon>Lepidoptera</taxon>
        <taxon>Glossata</taxon>
        <taxon>Ditrysia</taxon>
        <taxon>Papilionoidea</taxon>
        <taxon>Papilionidae</taxon>
        <taxon>Papilioninae</taxon>
        <taxon>Papilio</taxon>
    </lineage>
</organism>
<evidence type="ECO:0000313" key="4">
    <source>
        <dbReference type="EMBL" id="KPI92940.1"/>
    </source>
</evidence>
<keyword evidence="1" id="KW-0479">Metal-binding</keyword>
<dbReference type="PANTHER" id="PTHR45745">
    <property type="entry name" value="PHOSPHOMANNOMUTASE 45A"/>
    <property type="match status" value="1"/>
</dbReference>
<dbReference type="GO" id="GO:0005634">
    <property type="term" value="C:nucleus"/>
    <property type="evidence" value="ECO:0007669"/>
    <property type="project" value="TreeGrafter"/>
</dbReference>
<keyword evidence="2" id="KW-0460">Magnesium</keyword>
<dbReference type="InterPro" id="IPR036900">
    <property type="entry name" value="A-D-PHexomutase_C_sf"/>
</dbReference>
<dbReference type="STRING" id="66420.A0A194PP80"/>
<reference evidence="4 5" key="1">
    <citation type="journal article" date="2015" name="Nat. Commun.">
        <title>Outbred genome sequencing and CRISPR/Cas9 gene editing in butterflies.</title>
        <authorList>
            <person name="Li X."/>
            <person name="Fan D."/>
            <person name="Zhang W."/>
            <person name="Liu G."/>
            <person name="Zhang L."/>
            <person name="Zhao L."/>
            <person name="Fang X."/>
            <person name="Chen L."/>
            <person name="Dong Y."/>
            <person name="Chen Y."/>
            <person name="Ding Y."/>
            <person name="Zhao R."/>
            <person name="Feng M."/>
            <person name="Zhu Y."/>
            <person name="Feng Y."/>
            <person name="Jiang X."/>
            <person name="Zhu D."/>
            <person name="Xiang H."/>
            <person name="Feng X."/>
            <person name="Li S."/>
            <person name="Wang J."/>
            <person name="Zhang G."/>
            <person name="Kronforst M.R."/>
            <person name="Wang W."/>
        </authorList>
    </citation>
    <scope>NUCLEOTIDE SEQUENCE [LARGE SCALE GENOMIC DNA]</scope>
    <source>
        <strain evidence="4">Ya'a_city_454_Px</strain>
        <tissue evidence="4">Whole body</tissue>
    </source>
</reference>
<dbReference type="GO" id="GO:0008973">
    <property type="term" value="F:phosphopentomutase activity"/>
    <property type="evidence" value="ECO:0007669"/>
    <property type="project" value="TreeGrafter"/>
</dbReference>
<dbReference type="Proteomes" id="UP000053268">
    <property type="component" value="Unassembled WGS sequence"/>
</dbReference>
<name>A0A194PP80_PAPXU</name>
<protein>
    <submittedName>
        <fullName evidence="4">Glucose 1,6-bisphosphate synthase</fullName>
    </submittedName>
</protein>
<dbReference type="GO" id="GO:0006166">
    <property type="term" value="P:purine ribonucleoside salvage"/>
    <property type="evidence" value="ECO:0007669"/>
    <property type="project" value="TreeGrafter"/>
</dbReference>
<accession>A0A194PP80</accession>
<dbReference type="SUPFAM" id="SSF55957">
    <property type="entry name" value="Phosphoglucomutase, C-terminal domain"/>
    <property type="match status" value="1"/>
</dbReference>
<evidence type="ECO:0000313" key="5">
    <source>
        <dbReference type="Proteomes" id="UP000053268"/>
    </source>
</evidence>
<evidence type="ECO:0000256" key="3">
    <source>
        <dbReference type="ARBA" id="ARBA00023235"/>
    </source>
</evidence>
<dbReference type="AlphaFoldDB" id="A0A194PP80"/>
<sequence length="87" mass="10077">MRKFIEVIGTGLDQEYRSGEMIAFRCDSGLSVTVRTSGTEPKLKYYTELVCTAPTQREQEEMKRKLEVMVKEFIEELLQPKENGLIE</sequence>
<gene>
    <name evidence="4" type="ORF">RR46_14161</name>
</gene>
<dbReference type="EMBL" id="KQ459603">
    <property type="protein sequence ID" value="KPI92940.1"/>
    <property type="molecule type" value="Genomic_DNA"/>
</dbReference>
<evidence type="ECO:0000256" key="2">
    <source>
        <dbReference type="ARBA" id="ARBA00022842"/>
    </source>
</evidence>
<dbReference type="GO" id="GO:0046872">
    <property type="term" value="F:metal ion binding"/>
    <property type="evidence" value="ECO:0007669"/>
    <property type="project" value="UniProtKB-KW"/>
</dbReference>
<evidence type="ECO:0000256" key="1">
    <source>
        <dbReference type="ARBA" id="ARBA00022723"/>
    </source>
</evidence>
<proteinExistence type="predicted"/>